<dbReference type="EMBL" id="CM035408">
    <property type="protein sequence ID" value="KAH7442068.1"/>
    <property type="molecule type" value="Genomic_DNA"/>
</dbReference>
<evidence type="ECO:0000259" key="1">
    <source>
        <dbReference type="Pfam" id="PF00462"/>
    </source>
</evidence>
<dbReference type="PANTHER" id="PTHR45669:SF22">
    <property type="entry name" value="GLUTAREDOXIN DOMAIN-CONTAINING CYSTEINE-RICH PROTEIN CG12206-RELATED"/>
    <property type="match status" value="1"/>
</dbReference>
<dbReference type="InterPro" id="IPR002109">
    <property type="entry name" value="Glutaredoxin"/>
</dbReference>
<dbReference type="Pfam" id="PF23733">
    <property type="entry name" value="GRXCR1-2_C"/>
    <property type="match status" value="1"/>
</dbReference>
<dbReference type="PANTHER" id="PTHR45669">
    <property type="entry name" value="GLUTAREDOXIN DOMAIN-CONTAINING CYSTEINE-RICH PROTEIN CG12206-RELATED"/>
    <property type="match status" value="1"/>
</dbReference>
<proteinExistence type="predicted"/>
<dbReference type="OrthoDB" id="423313at2759"/>
<dbReference type="EMBL" id="CM035408">
    <property type="protein sequence ID" value="KAH7442067.1"/>
    <property type="molecule type" value="Genomic_DNA"/>
</dbReference>
<feature type="domain" description="Glutaredoxin" evidence="1">
    <location>
        <begin position="374"/>
        <end position="440"/>
    </location>
</feature>
<gene>
    <name evidence="2" type="ORF">KP509_03G069000</name>
</gene>
<accession>A0A8T2V0X2</accession>
<name>A0A8T2V0X2_CERRI</name>
<comment type="caution">
    <text evidence="2">The sequence shown here is derived from an EMBL/GenBank/DDBJ whole genome shotgun (WGS) entry which is preliminary data.</text>
</comment>
<keyword evidence="3" id="KW-1185">Reference proteome</keyword>
<evidence type="ECO:0000313" key="2">
    <source>
        <dbReference type="EMBL" id="KAH7442067.1"/>
    </source>
</evidence>
<dbReference type="Proteomes" id="UP000825935">
    <property type="component" value="Chromosome 3"/>
</dbReference>
<dbReference type="Pfam" id="PF00462">
    <property type="entry name" value="Glutaredoxin"/>
    <property type="match status" value="1"/>
</dbReference>
<dbReference type="SUPFAM" id="SSF52833">
    <property type="entry name" value="Thioredoxin-like"/>
    <property type="match status" value="1"/>
</dbReference>
<dbReference type="Gene3D" id="3.40.30.10">
    <property type="entry name" value="Glutaredoxin"/>
    <property type="match status" value="1"/>
</dbReference>
<dbReference type="InterPro" id="IPR036249">
    <property type="entry name" value="Thioredoxin-like_sf"/>
</dbReference>
<dbReference type="PROSITE" id="PS51354">
    <property type="entry name" value="GLUTAREDOXIN_2"/>
    <property type="match status" value="1"/>
</dbReference>
<sequence length="519" mass="56678">MGCASSKVLGNDVIKENNFTGSSKTIALPAHPPEHVEDFHVVALTSSTYGILKIDPPKPSGEDGKDGTGAQAMQEVLHKLDNLETKEEDAPRSWLEVSSLLENLKPELEKPVNMKTGKKNSKTQPLDSIDVNDIMMDLDEETGQVRPRARMLANWRKSGKTLPIHTLEELDRKFGGKENDSKSAITSPAVSIADARASLKPVGTAQTRKNDLNKTGNHSIAQKFGQDASSEDTVTHKVASSKDSELIDNDDFFRKYGSEVLSEDDWQVVEALCKDVEVDTMTTSEHGKGSVAEHIQVGSVAIVETPTTSSSCKSYVSSPGSDEKNEGFLLPRQENVVNTAISPSEPVPGKVSSTSKAMLDTYEEFCPPGGKHAVVLYTTSMRGIRKTYEDCVKSRDILQSHGVLIDERDVSMHLEYRNELRELLQRVVSVPRLFIKGRYIGGAEVISKLSEEGKLAVLLEGMTRIHCGSELSACEGCADAKFVPCLNCSGSCKVLNDRKQPMRCPDCNENGLIHCPICS</sequence>
<evidence type="ECO:0000313" key="3">
    <source>
        <dbReference type="Proteomes" id="UP000825935"/>
    </source>
</evidence>
<dbReference type="CDD" id="cd03031">
    <property type="entry name" value="GRX_GRX_like"/>
    <property type="match status" value="1"/>
</dbReference>
<reference evidence="2" key="1">
    <citation type="submission" date="2021-08" db="EMBL/GenBank/DDBJ databases">
        <title>WGS assembly of Ceratopteris richardii.</title>
        <authorList>
            <person name="Marchant D.B."/>
            <person name="Chen G."/>
            <person name="Jenkins J."/>
            <person name="Shu S."/>
            <person name="Leebens-Mack J."/>
            <person name="Grimwood J."/>
            <person name="Schmutz J."/>
            <person name="Soltis P."/>
            <person name="Soltis D."/>
            <person name="Chen Z.-H."/>
        </authorList>
    </citation>
    <scope>NUCLEOTIDE SEQUENCE</scope>
    <source>
        <strain evidence="2">Whitten #5841</strain>
        <tissue evidence="2">Leaf</tissue>
    </source>
</reference>
<protein>
    <recommendedName>
        <fullName evidence="1">Glutaredoxin domain-containing protein</fullName>
    </recommendedName>
</protein>
<organism evidence="2 3">
    <name type="scientific">Ceratopteris richardii</name>
    <name type="common">Triangle waterfern</name>
    <dbReference type="NCBI Taxonomy" id="49495"/>
    <lineage>
        <taxon>Eukaryota</taxon>
        <taxon>Viridiplantae</taxon>
        <taxon>Streptophyta</taxon>
        <taxon>Embryophyta</taxon>
        <taxon>Tracheophyta</taxon>
        <taxon>Polypodiopsida</taxon>
        <taxon>Polypodiidae</taxon>
        <taxon>Polypodiales</taxon>
        <taxon>Pteridineae</taxon>
        <taxon>Pteridaceae</taxon>
        <taxon>Parkerioideae</taxon>
        <taxon>Ceratopteris</taxon>
    </lineage>
</organism>
<dbReference type="AlphaFoldDB" id="A0A8T2V0X2"/>